<protein>
    <submittedName>
        <fullName evidence="4">TrmH family RNA methyltransferase</fullName>
    </submittedName>
</protein>
<organism evidence="4 5">
    <name type="scientific">Helcococcus bovis</name>
    <dbReference type="NCBI Taxonomy" id="3153252"/>
    <lineage>
        <taxon>Bacteria</taxon>
        <taxon>Bacillati</taxon>
        <taxon>Bacillota</taxon>
        <taxon>Tissierellia</taxon>
        <taxon>Tissierellales</taxon>
        <taxon>Peptoniphilaceae</taxon>
        <taxon>Helcococcus</taxon>
    </lineage>
</organism>
<proteinExistence type="predicted"/>
<dbReference type="RefSeq" id="WP_408126964.1">
    <property type="nucleotide sequence ID" value="NZ_JBFNFH010000024.1"/>
</dbReference>
<dbReference type="PANTHER" id="PTHR43191">
    <property type="entry name" value="RRNA METHYLTRANSFERASE 3"/>
    <property type="match status" value="1"/>
</dbReference>
<reference evidence="4 5" key="1">
    <citation type="journal article" date="2024" name="Front. Microbiol.">
        <title>Pangenomic and biochemical analyses of Helcococcus ovis reveal widespread tetracycline resistance and a novel bacterial species, Helcococcus bovis.</title>
        <authorList>
            <person name="Cunha F."/>
            <person name="Zhai Y."/>
            <person name="Casaro S."/>
            <person name="Jones K.L."/>
            <person name="Hernandez M."/>
            <person name="Bisinotto R.S."/>
            <person name="Kariyawasam S."/>
            <person name="Brown M.B."/>
            <person name="Phillips A."/>
            <person name="Jeong K.C."/>
            <person name="Galvao K.N."/>
        </authorList>
    </citation>
    <scope>NUCLEOTIDE SEQUENCE [LARGE SCALE GENOMIC DNA]</scope>
    <source>
        <strain evidence="4 5">KG197</strain>
    </source>
</reference>
<evidence type="ECO:0000256" key="2">
    <source>
        <dbReference type="ARBA" id="ARBA00022679"/>
    </source>
</evidence>
<evidence type="ECO:0000256" key="1">
    <source>
        <dbReference type="ARBA" id="ARBA00022603"/>
    </source>
</evidence>
<dbReference type="InterPro" id="IPR001537">
    <property type="entry name" value="SpoU_MeTrfase"/>
</dbReference>
<sequence>MSKYKKYSKKEDYSYTLGAFPTIELINSDKNVEIVFIDERYNDKENLIKLLKEKHIRYEFASNVIRKLADKENIFVVGIFKKETRDVIKGNNHVVLHNISDMGNLGTIIRSMVGFSIYDLVLVGNVADVFNPKIIRASMGAFFKVRISHFDTIEEYIQSHKNNLYLFMLSMNDEDSIYKKRVKSPYSLVMGNEGSGLPNDFEKFGEKVFIPQSEDVDSLNLPIATSIGLYEFRRQDEINSI</sequence>
<feature type="domain" description="tRNA/rRNA methyltransferase SpoU type" evidence="3">
    <location>
        <begin position="93"/>
        <end position="230"/>
    </location>
</feature>
<evidence type="ECO:0000313" key="5">
    <source>
        <dbReference type="Proteomes" id="UP001629536"/>
    </source>
</evidence>
<dbReference type="PANTHER" id="PTHR43191:SF2">
    <property type="entry name" value="RRNA METHYLTRANSFERASE 3, MITOCHONDRIAL"/>
    <property type="match status" value="1"/>
</dbReference>
<dbReference type="Gene3D" id="3.40.1280.10">
    <property type="match status" value="1"/>
</dbReference>
<evidence type="ECO:0000259" key="3">
    <source>
        <dbReference type="Pfam" id="PF00588"/>
    </source>
</evidence>
<dbReference type="GO" id="GO:0032259">
    <property type="term" value="P:methylation"/>
    <property type="evidence" value="ECO:0007669"/>
    <property type="project" value="UniProtKB-KW"/>
</dbReference>
<dbReference type="Pfam" id="PF00588">
    <property type="entry name" value="SpoU_methylase"/>
    <property type="match status" value="1"/>
</dbReference>
<dbReference type="Proteomes" id="UP001629536">
    <property type="component" value="Unassembled WGS sequence"/>
</dbReference>
<dbReference type="InterPro" id="IPR029028">
    <property type="entry name" value="Alpha/beta_knot_MTases"/>
</dbReference>
<evidence type="ECO:0000313" key="4">
    <source>
        <dbReference type="EMBL" id="MFM1525595.1"/>
    </source>
</evidence>
<dbReference type="CDD" id="cd18082">
    <property type="entry name" value="SpoU-like_family"/>
    <property type="match status" value="1"/>
</dbReference>
<dbReference type="SUPFAM" id="SSF75217">
    <property type="entry name" value="alpha/beta knot"/>
    <property type="match status" value="1"/>
</dbReference>
<dbReference type="InterPro" id="IPR029026">
    <property type="entry name" value="tRNA_m1G_MTases_N"/>
</dbReference>
<dbReference type="InterPro" id="IPR051259">
    <property type="entry name" value="rRNA_Methyltransferase"/>
</dbReference>
<keyword evidence="5" id="KW-1185">Reference proteome</keyword>
<name>A0ABW9F832_9FIRM</name>
<dbReference type="EMBL" id="JBFNFH010000024">
    <property type="protein sequence ID" value="MFM1525595.1"/>
    <property type="molecule type" value="Genomic_DNA"/>
</dbReference>
<keyword evidence="1 4" id="KW-0489">Methyltransferase</keyword>
<comment type="caution">
    <text evidence="4">The sequence shown here is derived from an EMBL/GenBank/DDBJ whole genome shotgun (WGS) entry which is preliminary data.</text>
</comment>
<accession>A0ABW9F832</accession>
<gene>
    <name evidence="4" type="ORF">ABGF40_07975</name>
</gene>
<keyword evidence="2" id="KW-0808">Transferase</keyword>
<dbReference type="GO" id="GO:0008168">
    <property type="term" value="F:methyltransferase activity"/>
    <property type="evidence" value="ECO:0007669"/>
    <property type="project" value="UniProtKB-KW"/>
</dbReference>